<dbReference type="InterPro" id="IPR000276">
    <property type="entry name" value="GPCR_Rhodpsn"/>
</dbReference>
<dbReference type="PRINTS" id="PR00896">
    <property type="entry name" value="VASOPRESSINR"/>
</dbReference>
<keyword evidence="8 10" id="KW-0325">Glycoprotein</keyword>
<sequence>MAWDGSNRVRLGPLHDADIVGQTSTVNFEDHTKICANPNVSDDLYHGGALTQDTGNYSIEEEVKQNEERNADIVVWEITTLVLIFVLTVFGNVLVMVLLMIRRKKLTRMCYFILSLCVSDLITALMNVLPQIAWEITHRFKGGDFLCRAVKFGQILGPYLSSYLLVMTALDRYQAICYPLSNCSWSPRHAKNMILMATFLSLACCIPQLFIFRYTQLHNGEWECWASFAQFWGARAYVTWYVISVFIIPLIILIVVYTSICRCLYVNFKLKQPDEKPKQKVHESRRPNLVHSVRGISRAKIKTVKLTVTVIACYITCSMPFSVAQLWSVWDVNAASSPFYSATLFIILLTHHLQTHINFLFMCFN</sequence>
<feature type="transmembrane region" description="Helical" evidence="10">
    <location>
        <begin position="73"/>
        <end position="99"/>
    </location>
</feature>
<dbReference type="PANTHER" id="PTHR24241:SF161">
    <property type="entry name" value="G-PROTEIN COUPLED RECEPTORS FAMILY 1 PROFILE DOMAIN-CONTAINING PROTEIN"/>
    <property type="match status" value="1"/>
</dbReference>
<keyword evidence="4 10" id="KW-1133">Transmembrane helix</keyword>
<evidence type="ECO:0000256" key="7">
    <source>
        <dbReference type="ARBA" id="ARBA00023170"/>
    </source>
</evidence>
<organism evidence="12 13">
    <name type="scientific">Meganyctiphanes norvegica</name>
    <name type="common">Northern krill</name>
    <name type="synonym">Thysanopoda norvegica</name>
    <dbReference type="NCBI Taxonomy" id="48144"/>
    <lineage>
        <taxon>Eukaryota</taxon>
        <taxon>Metazoa</taxon>
        <taxon>Ecdysozoa</taxon>
        <taxon>Arthropoda</taxon>
        <taxon>Crustacea</taxon>
        <taxon>Multicrustacea</taxon>
        <taxon>Malacostraca</taxon>
        <taxon>Eumalacostraca</taxon>
        <taxon>Eucarida</taxon>
        <taxon>Euphausiacea</taxon>
        <taxon>Euphausiidae</taxon>
        <taxon>Meganyctiphanes</taxon>
    </lineage>
</organism>
<keyword evidence="6 10" id="KW-0472">Membrane</keyword>
<feature type="transmembrane region" description="Helical" evidence="10">
    <location>
        <begin position="306"/>
        <end position="327"/>
    </location>
</feature>
<comment type="caution">
    <text evidence="12">The sequence shown here is derived from an EMBL/GenBank/DDBJ whole genome shotgun (WGS) entry which is preliminary data.</text>
</comment>
<evidence type="ECO:0000256" key="2">
    <source>
        <dbReference type="ARBA" id="ARBA00022475"/>
    </source>
</evidence>
<evidence type="ECO:0000259" key="11">
    <source>
        <dbReference type="PROSITE" id="PS50262"/>
    </source>
</evidence>
<feature type="transmembrane region" description="Helical" evidence="10">
    <location>
        <begin position="339"/>
        <end position="361"/>
    </location>
</feature>
<comment type="similarity">
    <text evidence="10">Belongs to the G-protein coupled receptor 1 family. Vasopressin/oxytocin receptor subfamily.</text>
</comment>
<evidence type="ECO:0000256" key="6">
    <source>
        <dbReference type="ARBA" id="ARBA00023136"/>
    </source>
</evidence>
<evidence type="ECO:0000313" key="12">
    <source>
        <dbReference type="EMBL" id="CAL4165288.1"/>
    </source>
</evidence>
<evidence type="ECO:0000256" key="9">
    <source>
        <dbReference type="ARBA" id="ARBA00023224"/>
    </source>
</evidence>
<dbReference type="InterPro" id="IPR017452">
    <property type="entry name" value="GPCR_Rhodpsn_7TM"/>
</dbReference>
<comment type="subcellular location">
    <subcellularLocation>
        <location evidence="1 10">Cell membrane</location>
        <topology evidence="1 10">Multi-pass membrane protein</topology>
    </subcellularLocation>
</comment>
<dbReference type="GO" id="GO:0042277">
    <property type="term" value="F:peptide binding"/>
    <property type="evidence" value="ECO:0007669"/>
    <property type="project" value="TreeGrafter"/>
</dbReference>
<evidence type="ECO:0000256" key="5">
    <source>
        <dbReference type="ARBA" id="ARBA00023040"/>
    </source>
</evidence>
<name>A0AAV2S8J3_MEGNR</name>
<dbReference type="AlphaFoldDB" id="A0AAV2S8J3"/>
<feature type="transmembrane region" description="Helical" evidence="10">
    <location>
        <begin position="238"/>
        <end position="260"/>
    </location>
</feature>
<keyword evidence="2" id="KW-1003">Cell membrane</keyword>
<evidence type="ECO:0000313" key="13">
    <source>
        <dbReference type="Proteomes" id="UP001497623"/>
    </source>
</evidence>
<dbReference type="SUPFAM" id="SSF81321">
    <property type="entry name" value="Family A G protein-coupled receptor-like"/>
    <property type="match status" value="1"/>
</dbReference>
<keyword evidence="13" id="KW-1185">Reference proteome</keyword>
<dbReference type="GO" id="GO:0032870">
    <property type="term" value="P:cellular response to hormone stimulus"/>
    <property type="evidence" value="ECO:0007669"/>
    <property type="project" value="TreeGrafter"/>
</dbReference>
<dbReference type="PROSITE" id="PS50262">
    <property type="entry name" value="G_PROTEIN_RECEP_F1_2"/>
    <property type="match status" value="1"/>
</dbReference>
<keyword evidence="3 10" id="KW-0812">Transmembrane</keyword>
<feature type="transmembrane region" description="Helical" evidence="10">
    <location>
        <begin position="194"/>
        <end position="212"/>
    </location>
</feature>
<dbReference type="PROSITE" id="PS00237">
    <property type="entry name" value="G_PROTEIN_RECEP_F1_1"/>
    <property type="match status" value="1"/>
</dbReference>
<dbReference type="Proteomes" id="UP001497623">
    <property type="component" value="Unassembled WGS sequence"/>
</dbReference>
<keyword evidence="7 10" id="KW-0675">Receptor</keyword>
<feature type="domain" description="G-protein coupled receptors family 1 profile" evidence="11">
    <location>
        <begin position="91"/>
        <end position="362"/>
    </location>
</feature>
<evidence type="ECO:0000256" key="4">
    <source>
        <dbReference type="ARBA" id="ARBA00022989"/>
    </source>
</evidence>
<accession>A0AAV2S8J3</accession>
<protein>
    <recommendedName>
        <fullName evidence="11">G-protein coupled receptors family 1 profile domain-containing protein</fullName>
    </recommendedName>
</protein>
<reference evidence="12 13" key="1">
    <citation type="submission" date="2024-05" db="EMBL/GenBank/DDBJ databases">
        <authorList>
            <person name="Wallberg A."/>
        </authorList>
    </citation>
    <scope>NUCLEOTIDE SEQUENCE [LARGE SCALE GENOMIC DNA]</scope>
</reference>
<feature type="transmembrane region" description="Helical" evidence="10">
    <location>
        <begin position="152"/>
        <end position="173"/>
    </location>
</feature>
<evidence type="ECO:0000256" key="3">
    <source>
        <dbReference type="ARBA" id="ARBA00022692"/>
    </source>
</evidence>
<evidence type="ECO:0000256" key="10">
    <source>
        <dbReference type="RuleBase" id="RU046427"/>
    </source>
</evidence>
<feature type="transmembrane region" description="Helical" evidence="10">
    <location>
        <begin position="111"/>
        <end position="132"/>
    </location>
</feature>
<dbReference type="GO" id="GO:0005886">
    <property type="term" value="C:plasma membrane"/>
    <property type="evidence" value="ECO:0007669"/>
    <property type="project" value="UniProtKB-SubCell"/>
</dbReference>
<dbReference type="PRINTS" id="PR00237">
    <property type="entry name" value="GPCRRHODOPSN"/>
</dbReference>
<dbReference type="InterPro" id="IPR001817">
    <property type="entry name" value="Vasoprsn_rcpt"/>
</dbReference>
<evidence type="ECO:0000256" key="1">
    <source>
        <dbReference type="ARBA" id="ARBA00004651"/>
    </source>
</evidence>
<proteinExistence type="inferred from homology"/>
<dbReference type="Gene3D" id="1.20.1070.10">
    <property type="entry name" value="Rhodopsin 7-helix transmembrane proteins"/>
    <property type="match status" value="1"/>
</dbReference>
<evidence type="ECO:0000256" key="8">
    <source>
        <dbReference type="ARBA" id="ARBA00023180"/>
    </source>
</evidence>
<dbReference type="GO" id="GO:0005000">
    <property type="term" value="F:vasopressin receptor activity"/>
    <property type="evidence" value="ECO:0007669"/>
    <property type="project" value="InterPro"/>
</dbReference>
<keyword evidence="9 10" id="KW-0807">Transducer</keyword>
<keyword evidence="5 10" id="KW-0297">G-protein coupled receptor</keyword>
<dbReference type="Pfam" id="PF00001">
    <property type="entry name" value="7tm_1"/>
    <property type="match status" value="1"/>
</dbReference>
<dbReference type="PANTHER" id="PTHR24241">
    <property type="entry name" value="NEUROPEPTIDE RECEPTOR-RELATED G-PROTEIN COUPLED RECEPTOR"/>
    <property type="match status" value="1"/>
</dbReference>
<feature type="non-terminal residue" evidence="12">
    <location>
        <position position="365"/>
    </location>
</feature>
<dbReference type="EMBL" id="CAXKWB010047398">
    <property type="protein sequence ID" value="CAL4165288.1"/>
    <property type="molecule type" value="Genomic_DNA"/>
</dbReference>
<dbReference type="CDD" id="cd15196">
    <property type="entry name" value="7tmA_Vasopressin_Oxytocin"/>
    <property type="match status" value="1"/>
</dbReference>
<gene>
    <name evidence="12" type="ORF">MNOR_LOCUS33236</name>
</gene>